<dbReference type="AlphaFoldDB" id="A0A7M1LH64"/>
<dbReference type="SUPFAM" id="SSF51182">
    <property type="entry name" value="RmlC-like cupins"/>
    <property type="match status" value="1"/>
</dbReference>
<dbReference type="InterPro" id="IPR011051">
    <property type="entry name" value="RmlC_Cupin_sf"/>
</dbReference>
<organism evidence="1 2">
    <name type="scientific">Campylobacter corcagiensis</name>
    <dbReference type="NCBI Taxonomy" id="1448857"/>
    <lineage>
        <taxon>Bacteria</taxon>
        <taxon>Pseudomonadati</taxon>
        <taxon>Campylobacterota</taxon>
        <taxon>Epsilonproteobacteria</taxon>
        <taxon>Campylobacterales</taxon>
        <taxon>Campylobacteraceae</taxon>
        <taxon>Campylobacter</taxon>
    </lineage>
</organism>
<evidence type="ECO:0008006" key="3">
    <source>
        <dbReference type="Google" id="ProtNLM"/>
    </source>
</evidence>
<name>A0A7M1LH64_9BACT</name>
<keyword evidence="2" id="KW-1185">Reference proteome</keyword>
<proteinExistence type="predicted"/>
<sequence length="121" mass="13789">MKFYHNVLSALMCDIEIYKAQSIARKLNGLQTSLNSYKLEANLGINLKTSLKEEAFLILKGKGILNLHGQEKNLEAGDMFKIPPNKNFKILALSDIKFIRSTKTEPTKLKTPEFDKIEFQD</sequence>
<dbReference type="Gene3D" id="2.60.120.10">
    <property type="entry name" value="Jelly Rolls"/>
    <property type="match status" value="1"/>
</dbReference>
<protein>
    <recommendedName>
        <fullName evidence="3">Cupin domain-containing protein</fullName>
    </recommendedName>
</protein>
<dbReference type="Proteomes" id="UP000594749">
    <property type="component" value="Chromosome"/>
</dbReference>
<dbReference type="RefSeq" id="WP_152534243.1">
    <property type="nucleotide sequence ID" value="NZ_CP063078.1"/>
</dbReference>
<evidence type="ECO:0000313" key="2">
    <source>
        <dbReference type="Proteomes" id="UP000594749"/>
    </source>
</evidence>
<dbReference type="InterPro" id="IPR014710">
    <property type="entry name" value="RmlC-like_jellyroll"/>
</dbReference>
<accession>A0A7M1LH64</accession>
<dbReference type="EMBL" id="CP063078">
    <property type="protein sequence ID" value="QOQ87927.1"/>
    <property type="molecule type" value="Genomic_DNA"/>
</dbReference>
<reference evidence="1 2" key="1">
    <citation type="submission" date="2020-10" db="EMBL/GenBank/DDBJ databases">
        <title>Campylobacter and Helicobacter PacBio genomes.</title>
        <authorList>
            <person name="Lane C."/>
        </authorList>
    </citation>
    <scope>NUCLEOTIDE SEQUENCE [LARGE SCALE GENOMIC DNA]</scope>
    <source>
        <strain evidence="1 2">2016D-0077</strain>
    </source>
</reference>
<dbReference type="OrthoDB" id="252470at2"/>
<gene>
    <name evidence="1" type="ORF">IMC76_03765</name>
</gene>
<evidence type="ECO:0000313" key="1">
    <source>
        <dbReference type="EMBL" id="QOQ87927.1"/>
    </source>
</evidence>